<proteinExistence type="predicted"/>
<comment type="caution">
    <text evidence="2">The sequence shown here is derived from an EMBL/GenBank/DDBJ whole genome shotgun (WGS) entry which is preliminary data.</text>
</comment>
<keyword evidence="3" id="KW-1185">Reference proteome</keyword>
<evidence type="ECO:0008006" key="4">
    <source>
        <dbReference type="Google" id="ProtNLM"/>
    </source>
</evidence>
<dbReference type="Gene3D" id="1.25.40.10">
    <property type="entry name" value="Tetratricopeptide repeat domain"/>
    <property type="match status" value="1"/>
</dbReference>
<dbReference type="SUPFAM" id="SSF48452">
    <property type="entry name" value="TPR-like"/>
    <property type="match status" value="1"/>
</dbReference>
<sequence>MASSEVPKAGLIMNTAILQQAEQLFRAGRRQAAVDMLEEHMHSCPADRQAATVLGRIYVNLRQPERAAYWLRLSLQMDRQGVLRARGSEQPLDEPLGVDELDHIHASTDTPAEFDFAHEYGFDANPSDQVGTPTEPRRETDPAPSGLPLITADDDEVASEDGADFTEEDLAFFAACEESQNGDQEVLPKATADPLEGDYDSYPSSEGGALLDDEDLDELPPALEDAAQADEDTDWVIHTLSFDPLDTSEEDTLEELPVSAAVVSDYRKARQVAAELATEAGWSLDDLAKLVEVLLHHRSNAKTRAALRQLLIKDDVTPDELTIMHDLRLQWGGGGYNRCFRSGKAEDGWPNVSWQLALRLLRELQADSAEEILLFVEDCFQQWNDSPRMLNAFPIFAYYLNNVIEHMRRVAENCGERMPPYVDFDLFPDYEGDYDSWRLGGSRFPFGYSIDTVIPESEWL</sequence>
<evidence type="ECO:0000256" key="1">
    <source>
        <dbReference type="SAM" id="MobiDB-lite"/>
    </source>
</evidence>
<accession>A0ABT2R427</accession>
<feature type="region of interest" description="Disordered" evidence="1">
    <location>
        <begin position="191"/>
        <end position="213"/>
    </location>
</feature>
<dbReference type="InterPro" id="IPR011990">
    <property type="entry name" value="TPR-like_helical_dom_sf"/>
</dbReference>
<evidence type="ECO:0000313" key="3">
    <source>
        <dbReference type="Proteomes" id="UP001064106"/>
    </source>
</evidence>
<feature type="region of interest" description="Disordered" evidence="1">
    <location>
        <begin position="122"/>
        <end position="150"/>
    </location>
</feature>
<name>A0ABT2R427_9GAMM</name>
<protein>
    <recommendedName>
        <fullName evidence="4">Tetratricopeptide repeat protein</fullName>
    </recommendedName>
</protein>
<organism evidence="2 3">
    <name type="scientific">Alloalcanivorax balearicus MACL04</name>
    <dbReference type="NCBI Taxonomy" id="1177182"/>
    <lineage>
        <taxon>Bacteria</taxon>
        <taxon>Pseudomonadati</taxon>
        <taxon>Pseudomonadota</taxon>
        <taxon>Gammaproteobacteria</taxon>
        <taxon>Oceanospirillales</taxon>
        <taxon>Alcanivoracaceae</taxon>
        <taxon>Alloalcanivorax</taxon>
    </lineage>
</organism>
<gene>
    <name evidence="2" type="ORF">MA04_03830</name>
</gene>
<evidence type="ECO:0000313" key="2">
    <source>
        <dbReference type="EMBL" id="MCU5784530.1"/>
    </source>
</evidence>
<dbReference type="EMBL" id="ARXS01000033">
    <property type="protein sequence ID" value="MCU5784530.1"/>
    <property type="molecule type" value="Genomic_DNA"/>
</dbReference>
<dbReference type="Proteomes" id="UP001064106">
    <property type="component" value="Unassembled WGS sequence"/>
</dbReference>
<reference evidence="2" key="1">
    <citation type="submission" date="2012-09" db="EMBL/GenBank/DDBJ databases">
        <title>Genome Sequence of alkane-degrading Bacterium Alcanivorax balearicus MACL04.</title>
        <authorList>
            <person name="Lai Q."/>
            <person name="Shao Z."/>
        </authorList>
    </citation>
    <scope>NUCLEOTIDE SEQUENCE</scope>
    <source>
        <strain evidence="2">MACL04</strain>
    </source>
</reference>